<dbReference type="InParanoid" id="A0A369JJR2"/>
<name>A0A369JJR2_HYPMA</name>
<protein>
    <submittedName>
        <fullName evidence="1">Uncharacterized protein</fullName>
    </submittedName>
</protein>
<gene>
    <name evidence="1" type="ORF">Hypma_011999</name>
</gene>
<keyword evidence="2" id="KW-1185">Reference proteome</keyword>
<dbReference type="AlphaFoldDB" id="A0A369JJR2"/>
<organism evidence="1 2">
    <name type="scientific">Hypsizygus marmoreus</name>
    <name type="common">White beech mushroom</name>
    <name type="synonym">Agaricus marmoreus</name>
    <dbReference type="NCBI Taxonomy" id="39966"/>
    <lineage>
        <taxon>Eukaryota</taxon>
        <taxon>Fungi</taxon>
        <taxon>Dikarya</taxon>
        <taxon>Basidiomycota</taxon>
        <taxon>Agaricomycotina</taxon>
        <taxon>Agaricomycetes</taxon>
        <taxon>Agaricomycetidae</taxon>
        <taxon>Agaricales</taxon>
        <taxon>Tricholomatineae</taxon>
        <taxon>Lyophyllaceae</taxon>
        <taxon>Hypsizygus</taxon>
    </lineage>
</organism>
<evidence type="ECO:0000313" key="1">
    <source>
        <dbReference type="EMBL" id="RDB20807.1"/>
    </source>
</evidence>
<dbReference type="EMBL" id="LUEZ02000056">
    <property type="protein sequence ID" value="RDB20807.1"/>
    <property type="molecule type" value="Genomic_DNA"/>
</dbReference>
<proteinExistence type="predicted"/>
<sequence>MHAFPTGAISAAWNAPLFLYHQASISGSCSSPVIAITMGTFFWHIISENSAQFFVRGLLDPWTAHAKDEQADARTQTLEQLVELNDRVLLGYRSFFSLVESSSVIQVERAAHELDGVRLVFERAARCTALLEVSAQSLPAIKFTNELFPYPDSPKMMTFGGSV</sequence>
<evidence type="ECO:0000313" key="2">
    <source>
        <dbReference type="Proteomes" id="UP000076154"/>
    </source>
</evidence>
<dbReference type="Proteomes" id="UP000076154">
    <property type="component" value="Unassembled WGS sequence"/>
</dbReference>
<comment type="caution">
    <text evidence="1">The sequence shown here is derived from an EMBL/GenBank/DDBJ whole genome shotgun (WGS) entry which is preliminary data.</text>
</comment>
<reference evidence="1" key="1">
    <citation type="submission" date="2018-04" db="EMBL/GenBank/DDBJ databases">
        <title>Whole genome sequencing of Hypsizygus marmoreus.</title>
        <authorList>
            <person name="Choi I.-G."/>
            <person name="Min B."/>
            <person name="Kim J.-G."/>
            <person name="Kim S."/>
            <person name="Oh Y.-L."/>
            <person name="Kong W.-S."/>
            <person name="Park H."/>
            <person name="Jeong J."/>
            <person name="Song E.-S."/>
        </authorList>
    </citation>
    <scope>NUCLEOTIDE SEQUENCE [LARGE SCALE GENOMIC DNA]</scope>
    <source>
        <strain evidence="1">51987-8</strain>
    </source>
</reference>
<accession>A0A369JJR2</accession>